<protein>
    <recommendedName>
        <fullName evidence="9">CRISPR-associated endoribonuclease Cas2</fullName>
        <ecNumber evidence="9">3.1.-.-</ecNumber>
    </recommendedName>
</protein>
<keyword evidence="7 9" id="KW-0460">Magnesium</keyword>
<evidence type="ECO:0000256" key="8">
    <source>
        <dbReference type="ARBA" id="ARBA00023118"/>
    </source>
</evidence>
<dbReference type="InterPro" id="IPR021127">
    <property type="entry name" value="CRISPR_associated_Cas2"/>
</dbReference>
<evidence type="ECO:0000313" key="11">
    <source>
        <dbReference type="Proteomes" id="UP001164472"/>
    </source>
</evidence>
<evidence type="ECO:0000256" key="7">
    <source>
        <dbReference type="ARBA" id="ARBA00022842"/>
    </source>
</evidence>
<keyword evidence="5 9" id="KW-0255">Endonuclease</keyword>
<name>A0A9E8HVL8_9ALTE</name>
<evidence type="ECO:0000256" key="6">
    <source>
        <dbReference type="ARBA" id="ARBA00022801"/>
    </source>
</evidence>
<keyword evidence="4 9" id="KW-0479">Metal-binding</keyword>
<dbReference type="Gene3D" id="3.30.70.240">
    <property type="match status" value="1"/>
</dbReference>
<comment type="subunit">
    <text evidence="9">Homodimer, forms a heterotetramer with a Cas1 homodimer.</text>
</comment>
<accession>A0A9E8HVL8</accession>
<evidence type="ECO:0000256" key="1">
    <source>
        <dbReference type="ARBA" id="ARBA00001946"/>
    </source>
</evidence>
<dbReference type="Proteomes" id="UP001164472">
    <property type="component" value="Chromosome"/>
</dbReference>
<comment type="function">
    <text evidence="9">CRISPR (clustered regularly interspaced short palindromic repeat), is an adaptive immune system that provides protection against mobile genetic elements (viruses, transposable elements and conjugative plasmids). CRISPR clusters contain sequences complementary to antecedent mobile elements and target invading nucleic acids. CRISPR clusters are transcribed and processed into CRISPR RNA (crRNA). Functions as a ssRNA-specific endoribonuclease. Involved in the integration of spacer DNA into the CRISPR cassette.</text>
</comment>
<evidence type="ECO:0000256" key="4">
    <source>
        <dbReference type="ARBA" id="ARBA00022723"/>
    </source>
</evidence>
<keyword evidence="3 9" id="KW-0540">Nuclease</keyword>
<dbReference type="NCBIfam" id="TIGR01573">
    <property type="entry name" value="cas2"/>
    <property type="match status" value="1"/>
</dbReference>
<evidence type="ECO:0000256" key="2">
    <source>
        <dbReference type="ARBA" id="ARBA00009959"/>
    </source>
</evidence>
<organism evidence="10 11">
    <name type="scientific">Alkalimarinus sediminis</name>
    <dbReference type="NCBI Taxonomy" id="1632866"/>
    <lineage>
        <taxon>Bacteria</taxon>
        <taxon>Pseudomonadati</taxon>
        <taxon>Pseudomonadota</taxon>
        <taxon>Gammaproteobacteria</taxon>
        <taxon>Alteromonadales</taxon>
        <taxon>Alteromonadaceae</taxon>
        <taxon>Alkalimarinus</taxon>
    </lineage>
</organism>
<dbReference type="SUPFAM" id="SSF143430">
    <property type="entry name" value="TTP0101/SSO1404-like"/>
    <property type="match status" value="1"/>
</dbReference>
<dbReference type="KEGG" id="asem:NNL22_08485"/>
<dbReference type="HAMAP" id="MF_01471">
    <property type="entry name" value="Cas2"/>
    <property type="match status" value="1"/>
</dbReference>
<reference evidence="10" key="1">
    <citation type="submission" date="2022-07" db="EMBL/GenBank/DDBJ databases">
        <title>Alkalimarinus sp. nov., isolated from gut of a Alitta virens.</title>
        <authorList>
            <person name="Yang A.I."/>
            <person name="Shin N.-R."/>
        </authorList>
    </citation>
    <scope>NUCLEOTIDE SEQUENCE</scope>
    <source>
        <strain evidence="10">FA028</strain>
    </source>
</reference>
<dbReference type="PANTHER" id="PTHR34405">
    <property type="entry name" value="CRISPR-ASSOCIATED ENDORIBONUCLEASE CAS2"/>
    <property type="match status" value="1"/>
</dbReference>
<dbReference type="EC" id="3.1.-.-" evidence="9"/>
<gene>
    <name evidence="9 10" type="primary">cas2</name>
    <name evidence="10" type="ORF">NNL22_08485</name>
</gene>
<dbReference type="Pfam" id="PF09827">
    <property type="entry name" value="CRISPR_Cas2"/>
    <property type="match status" value="1"/>
</dbReference>
<dbReference type="PANTHER" id="PTHR34405:SF3">
    <property type="entry name" value="CRISPR-ASSOCIATED ENDORIBONUCLEASE CAS2 3"/>
    <property type="match status" value="1"/>
</dbReference>
<evidence type="ECO:0000256" key="9">
    <source>
        <dbReference type="HAMAP-Rule" id="MF_01471"/>
    </source>
</evidence>
<keyword evidence="6 9" id="KW-0378">Hydrolase</keyword>
<dbReference type="CDD" id="cd09725">
    <property type="entry name" value="Cas2_I_II_III"/>
    <property type="match status" value="1"/>
</dbReference>
<dbReference type="GO" id="GO:0004521">
    <property type="term" value="F:RNA endonuclease activity"/>
    <property type="evidence" value="ECO:0007669"/>
    <property type="project" value="InterPro"/>
</dbReference>
<keyword evidence="8 9" id="KW-0051">Antiviral defense</keyword>
<proteinExistence type="inferred from homology"/>
<evidence type="ECO:0000256" key="3">
    <source>
        <dbReference type="ARBA" id="ARBA00022722"/>
    </source>
</evidence>
<sequence>MKKSRKGRRAVIAYDISLNRKRAKVHQILKDWRIDGQKSVAECFLTQKQADELCAQLLEHIDEKTDRLALVWLDAESSICVYGKSASKKSRSLSGYFH</sequence>
<evidence type="ECO:0000256" key="5">
    <source>
        <dbReference type="ARBA" id="ARBA00022759"/>
    </source>
</evidence>
<dbReference type="InterPro" id="IPR019199">
    <property type="entry name" value="Virulence_VapD/CRISPR_Cas2"/>
</dbReference>
<keyword evidence="11" id="KW-1185">Reference proteome</keyword>
<dbReference type="RefSeq" id="WP_251812772.1">
    <property type="nucleotide sequence ID" value="NZ_CP101527.1"/>
</dbReference>
<dbReference type="EMBL" id="CP101527">
    <property type="protein sequence ID" value="UZW76604.1"/>
    <property type="molecule type" value="Genomic_DNA"/>
</dbReference>
<dbReference type="GO" id="GO:0046872">
    <property type="term" value="F:metal ion binding"/>
    <property type="evidence" value="ECO:0007669"/>
    <property type="project" value="UniProtKB-UniRule"/>
</dbReference>
<dbReference type="AlphaFoldDB" id="A0A9E8HVL8"/>
<comment type="cofactor">
    <cofactor evidence="1 9">
        <name>Mg(2+)</name>
        <dbReference type="ChEBI" id="CHEBI:18420"/>
    </cofactor>
</comment>
<comment type="similarity">
    <text evidence="2 9">Belongs to the CRISPR-associated endoribonuclease Cas2 protein family.</text>
</comment>
<dbReference type="GO" id="GO:0016787">
    <property type="term" value="F:hydrolase activity"/>
    <property type="evidence" value="ECO:0007669"/>
    <property type="project" value="UniProtKB-KW"/>
</dbReference>
<evidence type="ECO:0000313" key="10">
    <source>
        <dbReference type="EMBL" id="UZW76604.1"/>
    </source>
</evidence>
<dbReference type="GO" id="GO:0051607">
    <property type="term" value="P:defense response to virus"/>
    <property type="evidence" value="ECO:0007669"/>
    <property type="project" value="UniProtKB-UniRule"/>
</dbReference>
<feature type="binding site" evidence="9">
    <location>
        <position position="15"/>
    </location>
    <ligand>
        <name>Mg(2+)</name>
        <dbReference type="ChEBI" id="CHEBI:18420"/>
        <note>catalytic</note>
    </ligand>
</feature>
<dbReference type="GO" id="GO:0043571">
    <property type="term" value="P:maintenance of CRISPR repeat elements"/>
    <property type="evidence" value="ECO:0007669"/>
    <property type="project" value="UniProtKB-UniRule"/>
</dbReference>